<protein>
    <submittedName>
        <fullName evidence="2">Putative secreted protein</fullName>
    </submittedName>
</protein>
<evidence type="ECO:0000256" key="1">
    <source>
        <dbReference type="SAM" id="SignalP"/>
    </source>
</evidence>
<accession>A0A1L8DNE7</accession>
<proteinExistence type="predicted"/>
<name>A0A1L8DNE7_9DIPT</name>
<organism evidence="2">
    <name type="scientific">Nyssomyia neivai</name>
    <dbReference type="NCBI Taxonomy" id="330878"/>
    <lineage>
        <taxon>Eukaryota</taxon>
        <taxon>Metazoa</taxon>
        <taxon>Ecdysozoa</taxon>
        <taxon>Arthropoda</taxon>
        <taxon>Hexapoda</taxon>
        <taxon>Insecta</taxon>
        <taxon>Pterygota</taxon>
        <taxon>Neoptera</taxon>
        <taxon>Endopterygota</taxon>
        <taxon>Diptera</taxon>
        <taxon>Nematocera</taxon>
        <taxon>Psychodoidea</taxon>
        <taxon>Psychodidae</taxon>
        <taxon>Nyssomyia</taxon>
    </lineage>
</organism>
<dbReference type="AlphaFoldDB" id="A0A1L8DNE7"/>
<dbReference type="Gene3D" id="3.30.60.30">
    <property type="match status" value="1"/>
</dbReference>
<feature type="chain" id="PRO_5012566738" evidence="1">
    <location>
        <begin position="21"/>
        <end position="82"/>
    </location>
</feature>
<reference evidence="2" key="1">
    <citation type="submission" date="2016-12" db="EMBL/GenBank/DDBJ databases">
        <title>An insight into the sialome and mialome of the sand fly, Nyssomyia neivai.</title>
        <authorList>
            <person name="Sebastian V."/>
            <person name="Goulart T.M."/>
            <person name="Oliveira W."/>
            <person name="Calvo E."/>
            <person name="Oliveira L.F."/>
            <person name="Pinto M.C."/>
            <person name="Rosselino A.M."/>
            <person name="Ribeiro J.M."/>
        </authorList>
    </citation>
    <scope>NUCLEOTIDE SEQUENCE</scope>
</reference>
<sequence length="82" mass="9122">MKRIFAVFVILSIFSSGIFGKPSGGCPRCATDYAPVCAKHANGDVQTFRNGCILWSHNCYIEEKDYYNQISEGVCPGMTYDE</sequence>
<feature type="signal peptide" evidence="1">
    <location>
        <begin position="1"/>
        <end position="20"/>
    </location>
</feature>
<evidence type="ECO:0000313" key="2">
    <source>
        <dbReference type="EMBL" id="JAV07988.1"/>
    </source>
</evidence>
<keyword evidence="1" id="KW-0732">Signal</keyword>
<dbReference type="EMBL" id="GFDF01006096">
    <property type="protein sequence ID" value="JAV07988.1"/>
    <property type="molecule type" value="Transcribed_RNA"/>
</dbReference>